<name>A0A653EKE8_9MYCO</name>
<evidence type="ECO:0008006" key="3">
    <source>
        <dbReference type="Google" id="ProtNLM"/>
    </source>
</evidence>
<accession>A0A653EKE8</accession>
<evidence type="ECO:0000256" key="1">
    <source>
        <dbReference type="SAM" id="SignalP"/>
    </source>
</evidence>
<proteinExistence type="predicted"/>
<protein>
    <recommendedName>
        <fullName evidence="3">DUF732 domain-containing protein</fullName>
    </recommendedName>
</protein>
<dbReference type="AlphaFoldDB" id="A0A653EKE8"/>
<feature type="chain" id="PRO_5024990046" description="DUF732 domain-containing protein" evidence="1">
    <location>
        <begin position="27"/>
        <end position="104"/>
    </location>
</feature>
<reference evidence="2" key="1">
    <citation type="submission" date="2019-05" db="EMBL/GenBank/DDBJ databases">
        <authorList>
            <person name="Naeem R."/>
            <person name="Antony C."/>
            <person name="Guan Q."/>
        </authorList>
    </citation>
    <scope>NUCLEOTIDE SEQUENCE</scope>
    <source>
        <strain evidence="2">2</strain>
    </source>
</reference>
<sequence length="104" mass="10929">MRMRSMCVGVLLMAPVVLVEASSAHADTGINGYVQCLGGDAKPPPPGVSAENWFPSVHVIQTDFDGGVPPAQIVQILVGMGVNPDDAATRVRCFVAYQPRGQGH</sequence>
<evidence type="ECO:0000313" key="2">
    <source>
        <dbReference type="EMBL" id="VTO97215.1"/>
    </source>
</evidence>
<dbReference type="EMBL" id="LR589077">
    <property type="protein sequence ID" value="VTO97215.1"/>
    <property type="molecule type" value="Genomic_DNA"/>
</dbReference>
<gene>
    <name evidence="2" type="ORF">BIN_B_01935</name>
</gene>
<keyword evidence="1" id="KW-0732">Signal</keyword>
<feature type="signal peptide" evidence="1">
    <location>
        <begin position="1"/>
        <end position="26"/>
    </location>
</feature>
<organism evidence="2">
    <name type="scientific">Mycobacterium riyadhense</name>
    <dbReference type="NCBI Taxonomy" id="486698"/>
    <lineage>
        <taxon>Bacteria</taxon>
        <taxon>Bacillati</taxon>
        <taxon>Actinomycetota</taxon>
        <taxon>Actinomycetes</taxon>
        <taxon>Mycobacteriales</taxon>
        <taxon>Mycobacteriaceae</taxon>
        <taxon>Mycobacterium</taxon>
    </lineage>
</organism>